<name>A0A381NFK8_9ZZZZ</name>
<dbReference type="SMART" id="SM00028">
    <property type="entry name" value="TPR"/>
    <property type="match status" value="2"/>
</dbReference>
<dbReference type="EMBL" id="UINC01000329">
    <property type="protein sequence ID" value="SUZ53376.1"/>
    <property type="molecule type" value="Genomic_DNA"/>
</dbReference>
<evidence type="ECO:0000313" key="1">
    <source>
        <dbReference type="EMBL" id="SUZ53376.1"/>
    </source>
</evidence>
<dbReference type="InterPro" id="IPR011990">
    <property type="entry name" value="TPR-like_helical_dom_sf"/>
</dbReference>
<reference evidence="1" key="1">
    <citation type="submission" date="2018-05" db="EMBL/GenBank/DDBJ databases">
        <authorList>
            <person name="Lanie J.A."/>
            <person name="Ng W.-L."/>
            <person name="Kazmierczak K.M."/>
            <person name="Andrzejewski T.M."/>
            <person name="Davidsen T.M."/>
            <person name="Wayne K.J."/>
            <person name="Tettelin H."/>
            <person name="Glass J.I."/>
            <person name="Rusch D."/>
            <person name="Podicherti R."/>
            <person name="Tsui H.-C.T."/>
            <person name="Winkler M.E."/>
        </authorList>
    </citation>
    <scope>NUCLEOTIDE SEQUENCE</scope>
</reference>
<organism evidence="1">
    <name type="scientific">marine metagenome</name>
    <dbReference type="NCBI Taxonomy" id="408172"/>
    <lineage>
        <taxon>unclassified sequences</taxon>
        <taxon>metagenomes</taxon>
        <taxon>ecological metagenomes</taxon>
    </lineage>
</organism>
<proteinExistence type="predicted"/>
<dbReference type="AlphaFoldDB" id="A0A381NFK8"/>
<accession>A0A381NFK8</accession>
<dbReference type="Gene3D" id="1.25.40.10">
    <property type="entry name" value="Tetratricopeptide repeat domain"/>
    <property type="match status" value="1"/>
</dbReference>
<dbReference type="SUPFAM" id="SSF48452">
    <property type="entry name" value="TPR-like"/>
    <property type="match status" value="1"/>
</dbReference>
<dbReference type="InterPro" id="IPR019734">
    <property type="entry name" value="TPR_rpt"/>
</dbReference>
<sequence>MFFLLFNPLYPQSGKYLEQAVMAMEAGLFKEALKQLDIARSKEPNNAEVYKLKALLHEAINENNKAITAWENCIKNTQENDLINEAKIHLINLQEY</sequence>
<gene>
    <name evidence="1" type="ORF">METZ01_LOCUS6230</name>
</gene>
<protein>
    <submittedName>
        <fullName evidence="1">Uncharacterized protein</fullName>
    </submittedName>
</protein>